<evidence type="ECO:0000313" key="2">
    <source>
        <dbReference type="EMBL" id="SQH73556.1"/>
    </source>
</evidence>
<reference evidence="2 3" key="1">
    <citation type="submission" date="2018-06" db="EMBL/GenBank/DDBJ databases">
        <authorList>
            <consortium name="Pathogen Informatics"/>
            <person name="Doyle S."/>
        </authorList>
    </citation>
    <scope>NUCLEOTIDE SEQUENCE [LARGE SCALE GENOMIC DNA]</scope>
    <source>
        <strain evidence="2 3">NCTC12858</strain>
    </source>
</reference>
<name>A0A2X4PI01_9PORP</name>
<dbReference type="Proteomes" id="UP000249300">
    <property type="component" value="Chromosome 1"/>
</dbReference>
<evidence type="ECO:0008006" key="4">
    <source>
        <dbReference type="Google" id="ProtNLM"/>
    </source>
</evidence>
<accession>A0A2X4PI01</accession>
<feature type="chain" id="PRO_5016078742" description="DKNYY family" evidence="1">
    <location>
        <begin position="19"/>
        <end position="511"/>
    </location>
</feature>
<dbReference type="KEGG" id="pcre:NCTC12858_01417"/>
<keyword evidence="1" id="KW-0732">Signal</keyword>
<gene>
    <name evidence="2" type="ORF">NCTC12858_01417</name>
</gene>
<organism evidence="2 3">
    <name type="scientific">Porphyromonas crevioricanis</name>
    <dbReference type="NCBI Taxonomy" id="393921"/>
    <lineage>
        <taxon>Bacteria</taxon>
        <taxon>Pseudomonadati</taxon>
        <taxon>Bacteroidota</taxon>
        <taxon>Bacteroidia</taxon>
        <taxon>Bacteroidales</taxon>
        <taxon>Porphyromonadaceae</taxon>
        <taxon>Porphyromonas</taxon>
    </lineage>
</organism>
<evidence type="ECO:0000256" key="1">
    <source>
        <dbReference type="SAM" id="SignalP"/>
    </source>
</evidence>
<protein>
    <recommendedName>
        <fullName evidence="4">DKNYY family</fullName>
    </recommendedName>
</protein>
<sequence length="511" mass="59193">MKQYLSLLCTFFCFTYMAFTQSKSNIKKENYSVQIGNFKIVPAEQTVYEKEYTSGTDMDSDGNVIHWDGYRYVPSRTVNFGTTKLIVAGSIIFFKELFPIHSVDPTTLCLIFQSFGYESNYTYLLSPFENIVYLLEGDMRAPSKIDISGYTHIRQLLFKDERGKLFFIPMREGKLLEVDISLDEKSLQHTAGNFYSDKNGLYYLGENTRCQLEKSNGRNLRPILYEKYFVYGDAAYPYVCDADPKRFRLNAKTTQKVSTVYDTYLGDDSKIFKLSNNFSRTISPSLIKPWRMVEKGRPQAPFHKWQFIDILTVRGNKEGNTLYFSSPGHYANGGSYYTLIKTPSGFYGLTGSSEHLEAKVIDQVMIYDAKKKKHEPIEIEQYKRLTANFYLYKGNLYETDANLVETKVDIKKMKAILANNQKTDFYTDGKYLLGGYNLWHKEKMQEGRYKFSEPLFKDVDWETLHVVNEKMMIDKNNLYQESSSILKIIPLEKIEIPVLVILEAKTNGLGY</sequence>
<dbReference type="EMBL" id="LS483447">
    <property type="protein sequence ID" value="SQH73556.1"/>
    <property type="molecule type" value="Genomic_DNA"/>
</dbReference>
<dbReference type="AlphaFoldDB" id="A0A2X4PI01"/>
<feature type="signal peptide" evidence="1">
    <location>
        <begin position="1"/>
        <end position="18"/>
    </location>
</feature>
<evidence type="ECO:0000313" key="3">
    <source>
        <dbReference type="Proteomes" id="UP000249300"/>
    </source>
</evidence>
<proteinExistence type="predicted"/>
<keyword evidence="3" id="KW-1185">Reference proteome</keyword>
<dbReference type="RefSeq" id="WP_023937774.1">
    <property type="nucleotide sequence ID" value="NZ_FUXH01000004.1"/>
</dbReference>